<organism evidence="2 3">
    <name type="scientific">Kinneretia aquatilis</name>
    <dbReference type="NCBI Taxonomy" id="2070761"/>
    <lineage>
        <taxon>Bacteria</taxon>
        <taxon>Pseudomonadati</taxon>
        <taxon>Pseudomonadota</taxon>
        <taxon>Betaproteobacteria</taxon>
        <taxon>Burkholderiales</taxon>
        <taxon>Sphaerotilaceae</taxon>
        <taxon>Roseateles</taxon>
    </lineage>
</organism>
<dbReference type="InterPro" id="IPR001466">
    <property type="entry name" value="Beta-lactam-related"/>
</dbReference>
<dbReference type="Gene3D" id="3.40.710.10">
    <property type="entry name" value="DD-peptidase/beta-lactamase superfamily"/>
    <property type="match status" value="1"/>
</dbReference>
<dbReference type="InterPro" id="IPR012338">
    <property type="entry name" value="Beta-lactam/transpept-like"/>
</dbReference>
<dbReference type="Pfam" id="PF00144">
    <property type="entry name" value="Beta-lactamase"/>
    <property type="match status" value="1"/>
</dbReference>
<evidence type="ECO:0000313" key="3">
    <source>
        <dbReference type="Proteomes" id="UP000235916"/>
    </source>
</evidence>
<dbReference type="GO" id="GO:0016787">
    <property type="term" value="F:hydrolase activity"/>
    <property type="evidence" value="ECO:0007669"/>
    <property type="project" value="UniProtKB-KW"/>
</dbReference>
<dbReference type="SUPFAM" id="SSF56601">
    <property type="entry name" value="beta-lactamase/transpeptidase-like"/>
    <property type="match status" value="1"/>
</dbReference>
<dbReference type="OrthoDB" id="8582986at2"/>
<keyword evidence="2" id="KW-0378">Hydrolase</keyword>
<dbReference type="Proteomes" id="UP000235916">
    <property type="component" value="Unassembled WGS sequence"/>
</dbReference>
<dbReference type="AlphaFoldDB" id="A0A2N8KXU4"/>
<feature type="domain" description="Beta-lactamase-related" evidence="1">
    <location>
        <begin position="103"/>
        <end position="394"/>
    </location>
</feature>
<name>A0A2N8KXU4_9BURK</name>
<gene>
    <name evidence="2" type="ORF">C1O66_12555</name>
</gene>
<dbReference type="PANTHER" id="PTHR43283">
    <property type="entry name" value="BETA-LACTAMASE-RELATED"/>
    <property type="match status" value="1"/>
</dbReference>
<keyword evidence="3" id="KW-1185">Reference proteome</keyword>
<evidence type="ECO:0000259" key="1">
    <source>
        <dbReference type="Pfam" id="PF00144"/>
    </source>
</evidence>
<dbReference type="InterPro" id="IPR050789">
    <property type="entry name" value="Diverse_Enzym_Activities"/>
</dbReference>
<comment type="caution">
    <text evidence="2">The sequence shown here is derived from an EMBL/GenBank/DDBJ whole genome shotgun (WGS) entry which is preliminary data.</text>
</comment>
<sequence length="420" mass="45910">MSVALTWPKSHGPALLASEQENKRTSTRSGCLRTSQQLRAFARLGPKFNALEPCVKRPVHLVVLSCSLLFLLVFSAEGASALTPPLQAADAAVRAGQFQAITSIVIARKDQLVFEAYYDPEGREALRNTRSATKSVAGMLLGLAIADGHVASVKASVLEHLPRQAEHGRREPRKAAISFEDLITMSGPLECNDWNEWSRGNEERMYLVEDWVGFFWELPMRGFPAWATAPKDSPHGRAFSYCTAGVSTVGAALSAAVREPLAQYAQRRLFEPLGITAAQWQFMAAVPQQQPAGPPIPQAGGGLGLRSLDLLKLGQLYRDGGRWQGRQLMPAAWVAASLSPQARMEDGTDYGYLFWGHQFQVGERRIRSWAMNGAGGNTVQIIPELDAVIVITSSNYQVRNAPKLTMDLLAKHLLPALLAN</sequence>
<dbReference type="EMBL" id="POSP01000003">
    <property type="protein sequence ID" value="PND38270.1"/>
    <property type="molecule type" value="Genomic_DNA"/>
</dbReference>
<protein>
    <submittedName>
        <fullName evidence="2">Serine hydrolase</fullName>
    </submittedName>
</protein>
<evidence type="ECO:0000313" key="2">
    <source>
        <dbReference type="EMBL" id="PND38270.1"/>
    </source>
</evidence>
<accession>A0A2N8KXU4</accession>
<dbReference type="PANTHER" id="PTHR43283:SF7">
    <property type="entry name" value="BETA-LACTAMASE-RELATED DOMAIN-CONTAINING PROTEIN"/>
    <property type="match status" value="1"/>
</dbReference>
<reference evidence="2 3" key="1">
    <citation type="submission" date="2018-01" db="EMBL/GenBank/DDBJ databases">
        <title>Draft genome sequence of Paucibacter aquatile CR182 isolated from freshwater of the Nakdong River.</title>
        <authorList>
            <person name="Choi A."/>
            <person name="Chung E.J."/>
        </authorList>
    </citation>
    <scope>NUCLEOTIDE SEQUENCE [LARGE SCALE GENOMIC DNA]</scope>
    <source>
        <strain evidence="2 3">CR182</strain>
    </source>
</reference>
<proteinExistence type="predicted"/>